<organism evidence="1 2">
    <name type="scientific">Merismopedia glauca CCAP 1448/3</name>
    <dbReference type="NCBI Taxonomy" id="1296344"/>
    <lineage>
        <taxon>Bacteria</taxon>
        <taxon>Bacillati</taxon>
        <taxon>Cyanobacteriota</taxon>
        <taxon>Cyanophyceae</taxon>
        <taxon>Synechococcales</taxon>
        <taxon>Merismopediaceae</taxon>
        <taxon>Merismopedia</taxon>
    </lineage>
</organism>
<dbReference type="Proteomes" id="UP000238762">
    <property type="component" value="Unassembled WGS sequence"/>
</dbReference>
<reference evidence="1 2" key="1">
    <citation type="submission" date="2018-02" db="EMBL/GenBank/DDBJ databases">
        <authorList>
            <person name="Cohen D.B."/>
            <person name="Kent A.D."/>
        </authorList>
    </citation>
    <scope>NUCLEOTIDE SEQUENCE [LARGE SCALE GENOMIC DNA]</scope>
    <source>
        <strain evidence="1 2">CCAP 1448/3</strain>
    </source>
</reference>
<comment type="caution">
    <text evidence="1">The sequence shown here is derived from an EMBL/GenBank/DDBJ whole genome shotgun (WGS) entry which is preliminary data.</text>
</comment>
<sequence length="62" mass="7004">MLAIRKKPDLLPLAFEKKKIELDPATQFREFEGLLHHLDRATPTPNPQNLISVLVLTKVGSN</sequence>
<proteinExistence type="predicted"/>
<keyword evidence="2" id="KW-1185">Reference proteome</keyword>
<name>A0A2T1BXK6_9CYAN</name>
<protein>
    <submittedName>
        <fullName evidence="1">Uncharacterized protein</fullName>
    </submittedName>
</protein>
<evidence type="ECO:0000313" key="1">
    <source>
        <dbReference type="EMBL" id="PSB00745.1"/>
    </source>
</evidence>
<gene>
    <name evidence="1" type="ORF">C7B64_21930</name>
</gene>
<accession>A0A2T1BXK6</accession>
<evidence type="ECO:0000313" key="2">
    <source>
        <dbReference type="Proteomes" id="UP000238762"/>
    </source>
</evidence>
<dbReference type="AlphaFoldDB" id="A0A2T1BXK6"/>
<dbReference type="EMBL" id="PVWJ01000165">
    <property type="protein sequence ID" value="PSB00745.1"/>
    <property type="molecule type" value="Genomic_DNA"/>
</dbReference>
<reference evidence="1 2" key="2">
    <citation type="submission" date="2018-03" db="EMBL/GenBank/DDBJ databases">
        <title>The ancient ancestry and fast evolution of plastids.</title>
        <authorList>
            <person name="Moore K.R."/>
            <person name="Magnabosco C."/>
            <person name="Momper L."/>
            <person name="Gold D.A."/>
            <person name="Bosak T."/>
            <person name="Fournier G.P."/>
        </authorList>
    </citation>
    <scope>NUCLEOTIDE SEQUENCE [LARGE SCALE GENOMIC DNA]</scope>
    <source>
        <strain evidence="1 2">CCAP 1448/3</strain>
    </source>
</reference>